<name>A0A8J6DP99_GALPY</name>
<dbReference type="GO" id="GO:0007129">
    <property type="term" value="P:homologous chromosome pairing at meiosis"/>
    <property type="evidence" value="ECO:0007669"/>
    <property type="project" value="TreeGrafter"/>
</dbReference>
<gene>
    <name evidence="7" type="ORF">J0S82_013447</name>
</gene>
<accession>A0A8J6DP99</accession>
<dbReference type="InterPro" id="IPR029448">
    <property type="entry name" value="FANCD2"/>
</dbReference>
<feature type="region of interest" description="Disordered" evidence="6">
    <location>
        <begin position="1462"/>
        <end position="1505"/>
    </location>
</feature>
<dbReference type="Proteomes" id="UP000700334">
    <property type="component" value="Unassembled WGS sequence"/>
</dbReference>
<dbReference type="GO" id="GO:0036297">
    <property type="term" value="P:interstrand cross-link repair"/>
    <property type="evidence" value="ECO:0007669"/>
    <property type="project" value="TreeGrafter"/>
</dbReference>
<protein>
    <submittedName>
        <fullName evidence="7">Fanconi anemia group D2 protein</fullName>
    </submittedName>
</protein>
<dbReference type="PANTHER" id="PTHR32086:SF0">
    <property type="entry name" value="FANCONI ANEMIA GROUP D2 PROTEIN"/>
    <property type="match status" value="1"/>
</dbReference>
<evidence type="ECO:0000313" key="8">
    <source>
        <dbReference type="Proteomes" id="UP000700334"/>
    </source>
</evidence>
<dbReference type="GO" id="GO:1990918">
    <property type="term" value="P:double-strand break repair involved in meiotic recombination"/>
    <property type="evidence" value="ECO:0007669"/>
    <property type="project" value="TreeGrafter"/>
</dbReference>
<sequence>AGWSPEVGGQVCAHSLLVSAHPRIRLISGSLSPLVRVWRVLCVLASSAVVIMKKARKQRTKKTLAQNEVEENDSVFVQLLKESGVTLKTGESQNQLAVDQVIFQKKLFQNLRKHPSYPKIIEEFASGLESYIEDHDCFRNCLLSCEHLQDEEASTSTSYSKSLIKLLLGIDILQPVIIKILFEKLPEFFFEKTNGDGISMPRLIVSQLKWLDRVVDGKDLTSRIMQLISIAPTHLQHDLITSLPEVLGDAQHADVGQELSGLLTENTLLTVPILDVLSSLQLDAGLLKKIRQLVMSKLSSVRLDDLPVIMKFILHSVTALDALEVIAELRERLDLQHFILPSWIYTSQSKPKTKGRTSSAGNQENCGENCIFLLFDVIKSAVRYEKIISEAWIKTFDLAMILIIYSTNTHTKKPTERVLRSKIRSGCFEDQLLEATFCIHYMVLKDVCPSILSLAQSLLLSLDYSLISFGSLLYKYSFKFFDTYCQQEVVGALVTHICSGNGAEVDSALDVLLDLVILDLSAMRRNAVLVKGILDYLDNMSPQQIRKLFYILSTLAFSGQHEANSHIQDDMFLVIRKQLSSTVFKYKLIGIIGALAMAGIMAADRSRSCSLTQRRADLSKEECTQVTSLLQLVHSSSEQSPEASAVYYDEFANLIQGGKLAPKALDWIGQTIFDNFQDAFVVDLCAVPEGDYPFPVKVLYGLEESGSQDGIAINLLPLLFAEDFAKDEGGASREPDKKLVSPLCLAPYFRLLRLCVQRQHDGNLEEIDGLLDCPVVLTDLEPGQKLESMSDKEHSFMCSLIFLTLNWFREVSEVTEISHLLSVVPLERKLVLSPPKTFPPITNPCALLSLMCPTLPTFMCLLMAKSEPRELEMKGRVLSRLKHIVELQGLLERYLAATPFYVPPLANFELETLDVLPRSSSAFSAKFRRQTKLGGRKRKADDNKMSSSGTLSKEDGLPCDATEANRSQPDKDCKGREDKTVVSLQNYHVFFRELDIEVFSILHCGLVTKFILNTEMHTEATEVVQLQPPELLFLLEDLSRKLENMLMPHVAQRFSFFKGKGNRNAGFSHLHQRSAREVAHSVVQLLTPMCSHLENTHNYFQNPGLVDGPETQAEEYHIMSSCYQRLLQIFHGLFAWNGFFLPENQNLLYSALEVFTNRLKQAEPDQALEELLSQSFHYLQNFCHSIPSFQCALYLIRLLMVILEKSTAPAQNKGKIASLARQFLCRVWPSVEKENCGALSDQLHSLLCIYLDHTDSVLKAIEEIAGIGVPELINSSKDTSSSTFPTLTRGTFVVFFRVMMAQLEKTVKGLRAGTAADPQEIHEEKLLYWNMAVRDFSILINLIKVFDSRPVLHVCLKYGRLFVEAFLKQCMPLLDFSFRKHREDVLSLLETFQLNTRLLHHLCGHSKIHQDTKLTRHVPLLKKTLELLVCRVKAMLVLNNCREAFWLGNLKNRDLQGEEIISQNSQESAAEESEDDCSSQVSRGKAEEVPRGARVGPSGCSRSVGGVQAAPACVRRQTRLCGSVLPEQDRWKDWACTNSVGQGKPCAVFSLKWSNVLESWALFSIGLAYFL</sequence>
<dbReference type="Pfam" id="PF14631">
    <property type="entry name" value="FancD2"/>
    <property type="match status" value="2"/>
</dbReference>
<evidence type="ECO:0000256" key="2">
    <source>
        <dbReference type="ARBA" id="ARBA00022499"/>
    </source>
</evidence>
<feature type="region of interest" description="Disordered" evidence="6">
    <location>
        <begin position="929"/>
        <end position="976"/>
    </location>
</feature>
<evidence type="ECO:0000256" key="4">
    <source>
        <dbReference type="ARBA" id="ARBA00023242"/>
    </source>
</evidence>
<proteinExistence type="inferred from homology"/>
<evidence type="ECO:0000256" key="3">
    <source>
        <dbReference type="ARBA" id="ARBA00022843"/>
    </source>
</evidence>
<dbReference type="EMBL" id="JAGFMF010011663">
    <property type="protein sequence ID" value="KAG8516892.1"/>
    <property type="molecule type" value="Genomic_DNA"/>
</dbReference>
<keyword evidence="8" id="KW-1185">Reference proteome</keyword>
<dbReference type="OrthoDB" id="27031at2759"/>
<organism evidence="7 8">
    <name type="scientific">Galemys pyrenaicus</name>
    <name type="common">Iberian desman</name>
    <name type="synonym">Pyrenean desman</name>
    <dbReference type="NCBI Taxonomy" id="202257"/>
    <lineage>
        <taxon>Eukaryota</taxon>
        <taxon>Metazoa</taxon>
        <taxon>Chordata</taxon>
        <taxon>Craniata</taxon>
        <taxon>Vertebrata</taxon>
        <taxon>Euteleostomi</taxon>
        <taxon>Mammalia</taxon>
        <taxon>Eutheria</taxon>
        <taxon>Laurasiatheria</taxon>
        <taxon>Eulipotyphla</taxon>
        <taxon>Talpidae</taxon>
        <taxon>Galemys</taxon>
    </lineage>
</organism>
<dbReference type="GO" id="GO:0070182">
    <property type="term" value="F:DNA polymerase binding"/>
    <property type="evidence" value="ECO:0007669"/>
    <property type="project" value="TreeGrafter"/>
</dbReference>
<dbReference type="PANTHER" id="PTHR32086">
    <property type="entry name" value="FANCONI ANEMIA GROUP D2 PROTEIN"/>
    <property type="match status" value="1"/>
</dbReference>
<feature type="non-terminal residue" evidence="7">
    <location>
        <position position="1"/>
    </location>
</feature>
<keyword evidence="3" id="KW-0832">Ubl conjugation</keyword>
<evidence type="ECO:0000313" key="7">
    <source>
        <dbReference type="EMBL" id="KAG8516892.1"/>
    </source>
</evidence>
<evidence type="ECO:0000256" key="5">
    <source>
        <dbReference type="ARBA" id="ARBA00093456"/>
    </source>
</evidence>
<comment type="caution">
    <text evidence="7">The sequence shown here is derived from an EMBL/GenBank/DDBJ whole genome shotgun (WGS) entry which is preliminary data.</text>
</comment>
<comment type="similarity">
    <text evidence="5">Belongs to the Fanconi anemia protein FANCD2 family.</text>
</comment>
<comment type="subcellular location">
    <subcellularLocation>
        <location evidence="1">Nucleus</location>
    </subcellularLocation>
</comment>
<feature type="compositionally biased region" description="Basic residues" evidence="6">
    <location>
        <begin position="929"/>
        <end position="938"/>
    </location>
</feature>
<dbReference type="CDD" id="cd11721">
    <property type="entry name" value="FANCD2"/>
    <property type="match status" value="1"/>
</dbReference>
<keyword evidence="4" id="KW-0539">Nucleus</keyword>
<keyword evidence="2" id="KW-1017">Isopeptide bond</keyword>
<dbReference type="GO" id="GO:0000793">
    <property type="term" value="C:condensed chromosome"/>
    <property type="evidence" value="ECO:0007669"/>
    <property type="project" value="TreeGrafter"/>
</dbReference>
<reference evidence="7" key="1">
    <citation type="journal article" date="2021" name="Evol. Appl.">
        <title>The genome of the Pyrenean desman and the effects of bottlenecks and inbreeding on the genomic landscape of an endangered species.</title>
        <authorList>
            <person name="Escoda L."/>
            <person name="Castresana J."/>
        </authorList>
    </citation>
    <scope>NUCLEOTIDE SEQUENCE</scope>
    <source>
        <strain evidence="7">IBE-C5619</strain>
    </source>
</reference>
<evidence type="ECO:0000256" key="1">
    <source>
        <dbReference type="ARBA" id="ARBA00004123"/>
    </source>
</evidence>
<dbReference type="GO" id="GO:0005634">
    <property type="term" value="C:nucleus"/>
    <property type="evidence" value="ECO:0007669"/>
    <property type="project" value="UniProtKB-SubCell"/>
</dbReference>
<evidence type="ECO:0000256" key="6">
    <source>
        <dbReference type="SAM" id="MobiDB-lite"/>
    </source>
</evidence>
<dbReference type="GO" id="GO:0031573">
    <property type="term" value="P:mitotic intra-S DNA damage checkpoint signaling"/>
    <property type="evidence" value="ECO:0007669"/>
    <property type="project" value="TreeGrafter"/>
</dbReference>